<dbReference type="InterPro" id="IPR036890">
    <property type="entry name" value="HATPase_C_sf"/>
</dbReference>
<keyword evidence="7" id="KW-1133">Transmembrane helix</keyword>
<evidence type="ECO:0000256" key="4">
    <source>
        <dbReference type="ARBA" id="ARBA00022679"/>
    </source>
</evidence>
<feature type="compositionally biased region" description="Pro residues" evidence="6">
    <location>
        <begin position="448"/>
        <end position="460"/>
    </location>
</feature>
<dbReference type="EMBL" id="JBHSFK010000063">
    <property type="protein sequence ID" value="MFC4507879.1"/>
    <property type="molecule type" value="Genomic_DNA"/>
</dbReference>
<feature type="region of interest" description="Disordered" evidence="6">
    <location>
        <begin position="401"/>
        <end position="524"/>
    </location>
</feature>
<dbReference type="Pfam" id="PF02518">
    <property type="entry name" value="HATPase_c"/>
    <property type="match status" value="1"/>
</dbReference>
<dbReference type="SUPFAM" id="SSF55874">
    <property type="entry name" value="ATPase domain of HSP90 chaperone/DNA topoisomerase II/histidine kinase"/>
    <property type="match status" value="1"/>
</dbReference>
<sequence length="524" mass="55244">MNSTSVSHRRGRRRRTQAERYVLEQVRAAIAMPLVFLAALLGVAVVTWQVVDLSVVPLLLGLAFGIGAAAVLGALRAQSAAAALQRAREGELTAIQQAQAAGLQRITDAGNAVEKALLWTADELCRGGRPRVPDSLPPIVGEGSVAELEGLLAEVQVQAVQALLRVHDESQLAVLVGLLHHLSRREHAFIKRALEALDELEALTDDPELLAKAYEIDHLVTRMRRLVESKAVLGGDSLRSERRPVPVVTVLRGAVSEVEHYSRVAVAASTVGAELALPGHVGPDLSHLVAELIENSCTFSDPNTKVHVRAQPVPTGLAIEIEDRAMPMGWQDREKLNQLLAAPEKVDVSTQLREAKIGLLVAAKIAHRHGMSIKLSENATGGTTALVVVPAKHLVPVEAEEVRPARSAATAPAPGRPSPAAPPSSPTSSEAGERTQPAAVETRQAPAPATPGHPVVPPSLPQRVPGQLRITDPAHRPGPPTRAARANLAAAFFDGQKAAQPQEGAPAEAPPQPSGTGEPPAAHP</sequence>
<evidence type="ECO:0000313" key="10">
    <source>
        <dbReference type="Proteomes" id="UP001595839"/>
    </source>
</evidence>
<keyword evidence="7" id="KW-0812">Transmembrane</keyword>
<keyword evidence="10" id="KW-1185">Reference proteome</keyword>
<evidence type="ECO:0000256" key="7">
    <source>
        <dbReference type="SAM" id="Phobius"/>
    </source>
</evidence>
<evidence type="ECO:0000256" key="3">
    <source>
        <dbReference type="ARBA" id="ARBA00022553"/>
    </source>
</evidence>
<reference evidence="10" key="1">
    <citation type="journal article" date="2019" name="Int. J. Syst. Evol. Microbiol.">
        <title>The Global Catalogue of Microorganisms (GCM) 10K type strain sequencing project: providing services to taxonomists for standard genome sequencing and annotation.</title>
        <authorList>
            <consortium name="The Broad Institute Genomics Platform"/>
            <consortium name="The Broad Institute Genome Sequencing Center for Infectious Disease"/>
            <person name="Wu L."/>
            <person name="Ma J."/>
        </authorList>
    </citation>
    <scope>NUCLEOTIDE SEQUENCE [LARGE SCALE GENOMIC DNA]</scope>
    <source>
        <strain evidence="10">CGMCC 4.7177</strain>
    </source>
</reference>
<evidence type="ECO:0000313" key="9">
    <source>
        <dbReference type="EMBL" id="MFC4507879.1"/>
    </source>
</evidence>
<gene>
    <name evidence="9" type="ORF">ACFPIH_52225</name>
</gene>
<keyword evidence="3" id="KW-0597">Phosphoprotein</keyword>
<dbReference type="PANTHER" id="PTHR45436">
    <property type="entry name" value="SENSOR HISTIDINE KINASE YKOH"/>
    <property type="match status" value="1"/>
</dbReference>
<feature type="transmembrane region" description="Helical" evidence="7">
    <location>
        <begin position="21"/>
        <end position="48"/>
    </location>
</feature>
<evidence type="ECO:0000256" key="2">
    <source>
        <dbReference type="ARBA" id="ARBA00012438"/>
    </source>
</evidence>
<keyword evidence="5" id="KW-0418">Kinase</keyword>
<proteinExistence type="predicted"/>
<protein>
    <recommendedName>
        <fullName evidence="2">histidine kinase</fullName>
        <ecNumber evidence="2">2.7.13.3</ecNumber>
    </recommendedName>
</protein>
<dbReference type="InterPro" id="IPR050428">
    <property type="entry name" value="TCS_sensor_his_kinase"/>
</dbReference>
<comment type="caution">
    <text evidence="9">The sequence shown here is derived from an EMBL/GenBank/DDBJ whole genome shotgun (WGS) entry which is preliminary data.</text>
</comment>
<keyword evidence="9" id="KW-0067">ATP-binding</keyword>
<dbReference type="RefSeq" id="WP_381167420.1">
    <property type="nucleotide sequence ID" value="NZ_JBHSFK010000063.1"/>
</dbReference>
<keyword evidence="4" id="KW-0808">Transferase</keyword>
<feature type="compositionally biased region" description="Pro residues" evidence="6">
    <location>
        <begin position="414"/>
        <end position="425"/>
    </location>
</feature>
<feature type="domain" description="Histidine kinase/HSP90-like ATPase" evidence="8">
    <location>
        <begin position="283"/>
        <end position="391"/>
    </location>
</feature>
<accession>A0ABV9B889</accession>
<organism evidence="9 10">
    <name type="scientific">Streptomyces vulcanius</name>
    <dbReference type="NCBI Taxonomy" id="1441876"/>
    <lineage>
        <taxon>Bacteria</taxon>
        <taxon>Bacillati</taxon>
        <taxon>Actinomycetota</taxon>
        <taxon>Actinomycetes</taxon>
        <taxon>Kitasatosporales</taxon>
        <taxon>Streptomycetaceae</taxon>
        <taxon>Streptomyces</taxon>
    </lineage>
</organism>
<feature type="compositionally biased region" description="Low complexity" evidence="6">
    <location>
        <begin position="482"/>
        <end position="507"/>
    </location>
</feature>
<evidence type="ECO:0000256" key="5">
    <source>
        <dbReference type="ARBA" id="ARBA00022777"/>
    </source>
</evidence>
<keyword evidence="9" id="KW-0547">Nucleotide-binding</keyword>
<feature type="transmembrane region" description="Helical" evidence="7">
    <location>
        <begin position="54"/>
        <end position="75"/>
    </location>
</feature>
<name>A0ABV9B889_9ACTN</name>
<dbReference type="Proteomes" id="UP001595839">
    <property type="component" value="Unassembled WGS sequence"/>
</dbReference>
<evidence type="ECO:0000259" key="8">
    <source>
        <dbReference type="Pfam" id="PF02518"/>
    </source>
</evidence>
<dbReference type="GO" id="GO:0005524">
    <property type="term" value="F:ATP binding"/>
    <property type="evidence" value="ECO:0007669"/>
    <property type="project" value="UniProtKB-KW"/>
</dbReference>
<dbReference type="EC" id="2.7.13.3" evidence="2"/>
<dbReference type="Gene3D" id="3.30.565.10">
    <property type="entry name" value="Histidine kinase-like ATPase, C-terminal domain"/>
    <property type="match status" value="1"/>
</dbReference>
<evidence type="ECO:0000256" key="6">
    <source>
        <dbReference type="SAM" id="MobiDB-lite"/>
    </source>
</evidence>
<evidence type="ECO:0000256" key="1">
    <source>
        <dbReference type="ARBA" id="ARBA00000085"/>
    </source>
</evidence>
<dbReference type="InterPro" id="IPR003594">
    <property type="entry name" value="HATPase_dom"/>
</dbReference>
<comment type="catalytic activity">
    <reaction evidence="1">
        <text>ATP + protein L-histidine = ADP + protein N-phospho-L-histidine.</text>
        <dbReference type="EC" id="2.7.13.3"/>
    </reaction>
</comment>
<dbReference type="PANTHER" id="PTHR45436:SF5">
    <property type="entry name" value="SENSOR HISTIDINE KINASE TRCS"/>
    <property type="match status" value="1"/>
</dbReference>
<keyword evidence="7" id="KW-0472">Membrane</keyword>